<gene>
    <name evidence="2" type="ORF">UTRI_04699</name>
</gene>
<accession>A0A5C3ECN2</accession>
<reference evidence="2 3" key="1">
    <citation type="submission" date="2018-03" db="EMBL/GenBank/DDBJ databases">
        <authorList>
            <person name="Guldener U."/>
        </authorList>
    </citation>
    <scope>NUCLEOTIDE SEQUENCE [LARGE SCALE GENOMIC DNA]</scope>
    <source>
        <strain evidence="2 3">NBRC100155</strain>
    </source>
</reference>
<name>A0A5C3ECN2_9BASI</name>
<keyword evidence="3" id="KW-1185">Reference proteome</keyword>
<dbReference type="AlphaFoldDB" id="A0A5C3ECN2"/>
<evidence type="ECO:0000256" key="1">
    <source>
        <dbReference type="SAM" id="MobiDB-lite"/>
    </source>
</evidence>
<evidence type="ECO:0000313" key="2">
    <source>
        <dbReference type="EMBL" id="SPO28302.1"/>
    </source>
</evidence>
<evidence type="ECO:0000313" key="3">
    <source>
        <dbReference type="Proteomes" id="UP000324022"/>
    </source>
</evidence>
<feature type="region of interest" description="Disordered" evidence="1">
    <location>
        <begin position="93"/>
        <end position="115"/>
    </location>
</feature>
<proteinExistence type="predicted"/>
<protein>
    <submittedName>
        <fullName evidence="2">Uncharacterized protein</fullName>
    </submittedName>
</protein>
<dbReference type="EMBL" id="OOIN01000022">
    <property type="protein sequence ID" value="SPO28302.1"/>
    <property type="molecule type" value="Genomic_DNA"/>
</dbReference>
<sequence>MDASKILDVPAGVGEDGWELQAAQGEDDDICCSGANRLGATQTHETRNESPNAEKTGHICLNPSSWVYGVCACHNMSEGIVAKCNPNNRADTANRNGSTAEKLQAHSDSKYTGGV</sequence>
<dbReference type="Proteomes" id="UP000324022">
    <property type="component" value="Unassembled WGS sequence"/>
</dbReference>
<organism evidence="2 3">
    <name type="scientific">Ustilago trichophora</name>
    <dbReference type="NCBI Taxonomy" id="86804"/>
    <lineage>
        <taxon>Eukaryota</taxon>
        <taxon>Fungi</taxon>
        <taxon>Dikarya</taxon>
        <taxon>Basidiomycota</taxon>
        <taxon>Ustilaginomycotina</taxon>
        <taxon>Ustilaginomycetes</taxon>
        <taxon>Ustilaginales</taxon>
        <taxon>Ustilaginaceae</taxon>
        <taxon>Ustilago</taxon>
    </lineage>
</organism>